<dbReference type="AlphaFoldDB" id="A0A9W8TEV4"/>
<comment type="caution">
    <text evidence="1">The sequence shown here is derived from an EMBL/GenBank/DDBJ whole genome shotgun (WGS) entry which is preliminary data.</text>
</comment>
<dbReference type="EMBL" id="JANKHO010000087">
    <property type="protein sequence ID" value="KAJ3515639.1"/>
    <property type="molecule type" value="Genomic_DNA"/>
</dbReference>
<dbReference type="OrthoDB" id="2269034at2759"/>
<gene>
    <name evidence="1" type="ORF">NLJ89_g1629</name>
</gene>
<dbReference type="Proteomes" id="UP001148786">
    <property type="component" value="Unassembled WGS sequence"/>
</dbReference>
<reference evidence="1" key="1">
    <citation type="submission" date="2022-07" db="EMBL/GenBank/DDBJ databases">
        <title>Genome Sequence of Agrocybe chaxingu.</title>
        <authorList>
            <person name="Buettner E."/>
        </authorList>
    </citation>
    <scope>NUCLEOTIDE SEQUENCE</scope>
    <source>
        <strain evidence="1">MP-N11</strain>
    </source>
</reference>
<sequence length="552" mass="62022">MLSSTSTGTHARARIHILPSELLELIFNNNIDPTTKENSGLNATLVASWVCRSWRALLLDSPSLWASVIDLGCLTSTGISEIMARTGDAPLSVYRYESMDYAQACERLLPILVRHFHRIRYLRIFINLRPLIFEMGRPVYPTIKSGDWQPLCRPAPSLEHFDFRFHSWRRGQKPIFGPGLFGGQAARLRVLRVSSRALYPQDLNAPWVPQLRHLEFEEEQVLDSITPAEWLSALKNMPQLEFFFLKSGFIKFDHFTTDEEPTLPSGLTAVHLPFLTDLLLNIRGLTNATIFLKYILPAPNCRMHLNVDATAPPGEDASGLQTLFTDALSSHLQRWFGETITPSASPSINLHVEAGSITVELQPRPPNVNDNASANLPWHFTLSGSRYPRPPSNWSLPLKAFSPFDLGAITELELGTDSAVRCDTTVMSFLRSLCNVHTLRAGARTLDDLVSVGSLNPPGSSEFEGILFPELECVKVKYLIQGPAMPSSRPEHEPSRGEPETELWRPVRSFLDWRERMGSAVRVLDLRDWPSNGEQVPEFDDSNGMEVLYIRS</sequence>
<organism evidence="1 2">
    <name type="scientific">Agrocybe chaxingu</name>
    <dbReference type="NCBI Taxonomy" id="84603"/>
    <lineage>
        <taxon>Eukaryota</taxon>
        <taxon>Fungi</taxon>
        <taxon>Dikarya</taxon>
        <taxon>Basidiomycota</taxon>
        <taxon>Agaricomycotina</taxon>
        <taxon>Agaricomycetes</taxon>
        <taxon>Agaricomycetidae</taxon>
        <taxon>Agaricales</taxon>
        <taxon>Agaricineae</taxon>
        <taxon>Strophariaceae</taxon>
        <taxon>Agrocybe</taxon>
    </lineage>
</organism>
<accession>A0A9W8TEV4</accession>
<proteinExistence type="predicted"/>
<name>A0A9W8TEV4_9AGAR</name>
<protein>
    <recommendedName>
        <fullName evidence="3">F-box domain-containing protein</fullName>
    </recommendedName>
</protein>
<keyword evidence="2" id="KW-1185">Reference proteome</keyword>
<evidence type="ECO:0000313" key="2">
    <source>
        <dbReference type="Proteomes" id="UP001148786"/>
    </source>
</evidence>
<evidence type="ECO:0000313" key="1">
    <source>
        <dbReference type="EMBL" id="KAJ3515639.1"/>
    </source>
</evidence>
<evidence type="ECO:0008006" key="3">
    <source>
        <dbReference type="Google" id="ProtNLM"/>
    </source>
</evidence>